<organism evidence="2 3">
    <name type="scientific">Dorcoceras hygrometricum</name>
    <dbReference type="NCBI Taxonomy" id="472368"/>
    <lineage>
        <taxon>Eukaryota</taxon>
        <taxon>Viridiplantae</taxon>
        <taxon>Streptophyta</taxon>
        <taxon>Embryophyta</taxon>
        <taxon>Tracheophyta</taxon>
        <taxon>Spermatophyta</taxon>
        <taxon>Magnoliopsida</taxon>
        <taxon>eudicotyledons</taxon>
        <taxon>Gunneridae</taxon>
        <taxon>Pentapetalae</taxon>
        <taxon>asterids</taxon>
        <taxon>lamiids</taxon>
        <taxon>Lamiales</taxon>
        <taxon>Gesneriaceae</taxon>
        <taxon>Didymocarpoideae</taxon>
        <taxon>Trichosporeae</taxon>
        <taxon>Loxocarpinae</taxon>
        <taxon>Dorcoceras</taxon>
    </lineage>
</organism>
<feature type="region of interest" description="Disordered" evidence="1">
    <location>
        <begin position="1"/>
        <end position="58"/>
    </location>
</feature>
<evidence type="ECO:0000313" key="2">
    <source>
        <dbReference type="EMBL" id="KZV48284.1"/>
    </source>
</evidence>
<dbReference type="EMBL" id="KQ993965">
    <property type="protein sequence ID" value="KZV48284.1"/>
    <property type="molecule type" value="Genomic_DNA"/>
</dbReference>
<gene>
    <name evidence="2" type="ORF">F511_42712</name>
</gene>
<proteinExistence type="predicted"/>
<dbReference type="AlphaFoldDB" id="A0A2Z7CUE4"/>
<feature type="compositionally biased region" description="Basic and acidic residues" evidence="1">
    <location>
        <begin position="174"/>
        <end position="189"/>
    </location>
</feature>
<name>A0A2Z7CUE4_9LAMI</name>
<evidence type="ECO:0000313" key="3">
    <source>
        <dbReference type="Proteomes" id="UP000250235"/>
    </source>
</evidence>
<feature type="compositionally biased region" description="Basic and acidic residues" evidence="1">
    <location>
        <begin position="152"/>
        <end position="162"/>
    </location>
</feature>
<sequence length="189" mass="20728">MGNADPNKTKAGKQIRGQASGAVDLTACEQIPPSLKITRPKTSSNKSVQGTIHKKNKAQINETKLTQKLTLGRAMHGATYCPKLSSFALLSQLKTASKRFDQIGSQRSIQRIKLNDIVSPKQIPAFARNSKTTAYRHQISALQHAQYTTTSHEQKQIPHVKPDLSLGNAQQKDAASRPDPSNERDHVLA</sequence>
<dbReference type="Proteomes" id="UP000250235">
    <property type="component" value="Unassembled WGS sequence"/>
</dbReference>
<protein>
    <submittedName>
        <fullName evidence="2">DNA polymerase theta</fullName>
    </submittedName>
</protein>
<keyword evidence="3" id="KW-1185">Reference proteome</keyword>
<feature type="compositionally biased region" description="Polar residues" evidence="1">
    <location>
        <begin position="40"/>
        <end position="50"/>
    </location>
</feature>
<evidence type="ECO:0000256" key="1">
    <source>
        <dbReference type="SAM" id="MobiDB-lite"/>
    </source>
</evidence>
<accession>A0A2Z7CUE4</accession>
<reference evidence="2 3" key="1">
    <citation type="journal article" date="2015" name="Proc. Natl. Acad. Sci. U.S.A.">
        <title>The resurrection genome of Boea hygrometrica: A blueprint for survival of dehydration.</title>
        <authorList>
            <person name="Xiao L."/>
            <person name="Yang G."/>
            <person name="Zhang L."/>
            <person name="Yang X."/>
            <person name="Zhao S."/>
            <person name="Ji Z."/>
            <person name="Zhou Q."/>
            <person name="Hu M."/>
            <person name="Wang Y."/>
            <person name="Chen M."/>
            <person name="Xu Y."/>
            <person name="Jin H."/>
            <person name="Xiao X."/>
            <person name="Hu G."/>
            <person name="Bao F."/>
            <person name="Hu Y."/>
            <person name="Wan P."/>
            <person name="Li L."/>
            <person name="Deng X."/>
            <person name="Kuang T."/>
            <person name="Xiang C."/>
            <person name="Zhu J.K."/>
            <person name="Oliver M.J."/>
            <person name="He Y."/>
        </authorList>
    </citation>
    <scope>NUCLEOTIDE SEQUENCE [LARGE SCALE GENOMIC DNA]</scope>
    <source>
        <strain evidence="3">cv. XS01</strain>
    </source>
</reference>
<feature type="region of interest" description="Disordered" evidence="1">
    <location>
        <begin position="145"/>
        <end position="189"/>
    </location>
</feature>